<proteinExistence type="predicted"/>
<organism evidence="1">
    <name type="scientific">freshwater metagenome</name>
    <dbReference type="NCBI Taxonomy" id="449393"/>
    <lineage>
        <taxon>unclassified sequences</taxon>
        <taxon>metagenomes</taxon>
        <taxon>ecological metagenomes</taxon>
    </lineage>
</organism>
<name>A0A6J6N1Z7_9ZZZZ</name>
<sequence length="75" mass="7880">MQLVQTLDGHVLLSAAQRTSKAAIHGVGQYGCSAFGIAGTFGDEPIERGLGVEHQRRQRPGAVGCFTHLMGLMGS</sequence>
<dbReference type="EMBL" id="CAEZXM010000019">
    <property type="protein sequence ID" value="CAB4680620.1"/>
    <property type="molecule type" value="Genomic_DNA"/>
</dbReference>
<reference evidence="1" key="1">
    <citation type="submission" date="2020-05" db="EMBL/GenBank/DDBJ databases">
        <authorList>
            <person name="Chiriac C."/>
            <person name="Salcher M."/>
            <person name="Ghai R."/>
            <person name="Kavagutti S V."/>
        </authorList>
    </citation>
    <scope>NUCLEOTIDE SEQUENCE</scope>
</reference>
<accession>A0A6J6N1Z7</accession>
<evidence type="ECO:0000313" key="1">
    <source>
        <dbReference type="EMBL" id="CAB4680620.1"/>
    </source>
</evidence>
<dbReference type="AlphaFoldDB" id="A0A6J6N1Z7"/>
<gene>
    <name evidence="1" type="ORF">UFOPK2366_00182</name>
</gene>
<protein>
    <submittedName>
        <fullName evidence="1">Unannotated protein</fullName>
    </submittedName>
</protein>